<feature type="compositionally biased region" description="Gly residues" evidence="1">
    <location>
        <begin position="74"/>
        <end position="83"/>
    </location>
</feature>
<dbReference type="AlphaFoldDB" id="A0A5J4UUW3"/>
<evidence type="ECO:0000256" key="1">
    <source>
        <dbReference type="SAM" id="MobiDB-lite"/>
    </source>
</evidence>
<feature type="region of interest" description="Disordered" evidence="1">
    <location>
        <begin position="74"/>
        <end position="109"/>
    </location>
</feature>
<reference evidence="2 3" key="1">
    <citation type="submission" date="2019-03" db="EMBL/GenBank/DDBJ databases">
        <title>Single cell metagenomics reveals metabolic interactions within the superorganism composed of flagellate Streblomastix strix and complex community of Bacteroidetes bacteria on its surface.</title>
        <authorList>
            <person name="Treitli S.C."/>
            <person name="Kolisko M."/>
            <person name="Husnik F."/>
            <person name="Keeling P."/>
            <person name="Hampl V."/>
        </authorList>
    </citation>
    <scope>NUCLEOTIDE SEQUENCE [LARGE SCALE GENOMIC DNA]</scope>
    <source>
        <strain evidence="2">ST1C</strain>
    </source>
</reference>
<dbReference type="Proteomes" id="UP000324800">
    <property type="component" value="Unassembled WGS sequence"/>
</dbReference>
<organism evidence="2 3">
    <name type="scientific">Streblomastix strix</name>
    <dbReference type="NCBI Taxonomy" id="222440"/>
    <lineage>
        <taxon>Eukaryota</taxon>
        <taxon>Metamonada</taxon>
        <taxon>Preaxostyla</taxon>
        <taxon>Oxymonadida</taxon>
        <taxon>Streblomastigidae</taxon>
        <taxon>Streblomastix</taxon>
    </lineage>
</organism>
<accession>A0A5J4UUW3</accession>
<feature type="compositionally biased region" description="Acidic residues" evidence="1">
    <location>
        <begin position="93"/>
        <end position="103"/>
    </location>
</feature>
<evidence type="ECO:0000313" key="2">
    <source>
        <dbReference type="EMBL" id="KAA6374198.1"/>
    </source>
</evidence>
<feature type="compositionally biased region" description="Acidic residues" evidence="1">
    <location>
        <begin position="31"/>
        <end position="42"/>
    </location>
</feature>
<evidence type="ECO:0000313" key="3">
    <source>
        <dbReference type="Proteomes" id="UP000324800"/>
    </source>
</evidence>
<name>A0A5J4UUW3_9EUKA</name>
<gene>
    <name evidence="2" type="ORF">EZS28_030274</name>
</gene>
<protein>
    <submittedName>
        <fullName evidence="2">Uncharacterized protein</fullName>
    </submittedName>
</protein>
<comment type="caution">
    <text evidence="2">The sequence shown here is derived from an EMBL/GenBank/DDBJ whole genome shotgun (WGS) entry which is preliminary data.</text>
</comment>
<dbReference type="EMBL" id="SNRW01012154">
    <property type="protein sequence ID" value="KAA6374198.1"/>
    <property type="molecule type" value="Genomic_DNA"/>
</dbReference>
<feature type="region of interest" description="Disordered" evidence="1">
    <location>
        <begin position="17"/>
        <end position="57"/>
    </location>
</feature>
<sequence>MWGTLHILITTSDQGDGARFITVNPKKPAETEDDDEEDEYDSDADHQALNDQSVPYKGYDSSRFEFQSLVNRGGYDGKSGDFGGRNEVGYQSESDEEEDDEIESLFSNA</sequence>
<proteinExistence type="predicted"/>